<comment type="caution">
    <text evidence="2">The sequence shown here is derived from an EMBL/GenBank/DDBJ whole genome shotgun (WGS) entry which is preliminary data.</text>
</comment>
<dbReference type="CDD" id="cd07061">
    <property type="entry name" value="HP_HAP_like"/>
    <property type="match status" value="1"/>
</dbReference>
<dbReference type="Pfam" id="PF00328">
    <property type="entry name" value="His_Phos_2"/>
    <property type="match status" value="1"/>
</dbReference>
<dbReference type="InterPro" id="IPR050645">
    <property type="entry name" value="Histidine_acid_phosphatase"/>
</dbReference>
<keyword evidence="3" id="KW-1185">Reference proteome</keyword>
<comment type="similarity">
    <text evidence="1">Belongs to the histidine acid phosphatase family.</text>
</comment>
<dbReference type="InterPro" id="IPR029033">
    <property type="entry name" value="His_PPase_superfam"/>
</dbReference>
<sequence>IWRHGQRAPSHINDVSGREVFHNGAGALTDMGIKRSMELGKFLRKRYIVENQLLSRKMDETEINFQSTNVTRCMETLKLVARGMYGKDDDKKFIIPYKVNSQEDNLFGFAWFTCPALGKIFQSKC</sequence>
<feature type="non-terminal residue" evidence="2">
    <location>
        <position position="1"/>
    </location>
</feature>
<evidence type="ECO:0000313" key="3">
    <source>
        <dbReference type="Proteomes" id="UP001432322"/>
    </source>
</evidence>
<dbReference type="EMBL" id="BTSY01000001">
    <property type="protein sequence ID" value="GMT09307.1"/>
    <property type="molecule type" value="Genomic_DNA"/>
</dbReference>
<dbReference type="PANTHER" id="PTHR11567:SF202">
    <property type="entry name" value="LYSOPHOSPHATIDIC ACID PHOSPHATASE TYPE 6"/>
    <property type="match status" value="1"/>
</dbReference>
<dbReference type="AlphaFoldDB" id="A0AAV5UQA2"/>
<evidence type="ECO:0000256" key="1">
    <source>
        <dbReference type="ARBA" id="ARBA00005375"/>
    </source>
</evidence>
<dbReference type="GO" id="GO:0016791">
    <property type="term" value="F:phosphatase activity"/>
    <property type="evidence" value="ECO:0007669"/>
    <property type="project" value="UniProtKB-ARBA"/>
</dbReference>
<dbReference type="PANTHER" id="PTHR11567">
    <property type="entry name" value="ACID PHOSPHATASE-RELATED"/>
    <property type="match status" value="1"/>
</dbReference>
<gene>
    <name evidence="2" type="ORF">PFISCL1PPCAC_604</name>
</gene>
<dbReference type="InterPro" id="IPR000560">
    <property type="entry name" value="His_Pase_clade-2"/>
</dbReference>
<evidence type="ECO:0008006" key="4">
    <source>
        <dbReference type="Google" id="ProtNLM"/>
    </source>
</evidence>
<organism evidence="2 3">
    <name type="scientific">Pristionchus fissidentatus</name>
    <dbReference type="NCBI Taxonomy" id="1538716"/>
    <lineage>
        <taxon>Eukaryota</taxon>
        <taxon>Metazoa</taxon>
        <taxon>Ecdysozoa</taxon>
        <taxon>Nematoda</taxon>
        <taxon>Chromadorea</taxon>
        <taxon>Rhabditida</taxon>
        <taxon>Rhabditina</taxon>
        <taxon>Diplogasteromorpha</taxon>
        <taxon>Diplogasteroidea</taxon>
        <taxon>Neodiplogasteridae</taxon>
        <taxon>Pristionchus</taxon>
    </lineage>
</organism>
<feature type="non-terminal residue" evidence="2">
    <location>
        <position position="125"/>
    </location>
</feature>
<protein>
    <recommendedName>
        <fullName evidence="4">Phosphatase</fullName>
    </recommendedName>
</protein>
<proteinExistence type="inferred from homology"/>
<reference evidence="2" key="1">
    <citation type="submission" date="2023-10" db="EMBL/GenBank/DDBJ databases">
        <title>Genome assembly of Pristionchus species.</title>
        <authorList>
            <person name="Yoshida K."/>
            <person name="Sommer R.J."/>
        </authorList>
    </citation>
    <scope>NUCLEOTIDE SEQUENCE</scope>
    <source>
        <strain evidence="2">RS5133</strain>
    </source>
</reference>
<dbReference type="SUPFAM" id="SSF53254">
    <property type="entry name" value="Phosphoglycerate mutase-like"/>
    <property type="match status" value="1"/>
</dbReference>
<name>A0AAV5UQA2_9BILA</name>
<dbReference type="Gene3D" id="3.40.50.1240">
    <property type="entry name" value="Phosphoglycerate mutase-like"/>
    <property type="match status" value="1"/>
</dbReference>
<accession>A0AAV5UQA2</accession>
<evidence type="ECO:0000313" key="2">
    <source>
        <dbReference type="EMBL" id="GMT09307.1"/>
    </source>
</evidence>
<dbReference type="Proteomes" id="UP001432322">
    <property type="component" value="Unassembled WGS sequence"/>
</dbReference>